<name>A0A2Z2KG03_9BACL</name>
<feature type="signal peptide" evidence="1">
    <location>
        <begin position="1"/>
        <end position="27"/>
    </location>
</feature>
<dbReference type="KEGG" id="pdh:B9T62_30715"/>
<keyword evidence="3" id="KW-1185">Reference proteome</keyword>
<dbReference type="RefSeq" id="WP_087918715.1">
    <property type="nucleotide sequence ID" value="NZ_CP021780.1"/>
</dbReference>
<organism evidence="2 3">
    <name type="scientific">Paenibacillus donghaensis</name>
    <dbReference type="NCBI Taxonomy" id="414771"/>
    <lineage>
        <taxon>Bacteria</taxon>
        <taxon>Bacillati</taxon>
        <taxon>Bacillota</taxon>
        <taxon>Bacilli</taxon>
        <taxon>Bacillales</taxon>
        <taxon>Paenibacillaceae</taxon>
        <taxon>Paenibacillus</taxon>
    </lineage>
</organism>
<keyword evidence="1" id="KW-0732">Signal</keyword>
<accession>A0A2Z2KG03</accession>
<dbReference type="OrthoDB" id="2525351at2"/>
<protein>
    <recommendedName>
        <fullName evidence="4">Copper amine oxidase-like N-terminal domain-containing protein</fullName>
    </recommendedName>
</protein>
<proteinExistence type="predicted"/>
<evidence type="ECO:0000313" key="2">
    <source>
        <dbReference type="EMBL" id="ASA24747.1"/>
    </source>
</evidence>
<dbReference type="Proteomes" id="UP000249890">
    <property type="component" value="Chromosome"/>
</dbReference>
<evidence type="ECO:0008006" key="4">
    <source>
        <dbReference type="Google" id="ProtNLM"/>
    </source>
</evidence>
<dbReference type="EMBL" id="CP021780">
    <property type="protein sequence ID" value="ASA24747.1"/>
    <property type="molecule type" value="Genomic_DNA"/>
</dbReference>
<feature type="chain" id="PRO_5016243380" description="Copper amine oxidase-like N-terminal domain-containing protein" evidence="1">
    <location>
        <begin position="28"/>
        <end position="364"/>
    </location>
</feature>
<evidence type="ECO:0000256" key="1">
    <source>
        <dbReference type="SAM" id="SignalP"/>
    </source>
</evidence>
<gene>
    <name evidence="2" type="ORF">B9T62_30715</name>
</gene>
<sequence>MKTVTTKFIVNLVLILGILCLPQSSFAAPVSFTKDILNDQNTVYPISATQVLIKTKNKLELVDVQTNTLVKLVSVNQKILDVQILSNPNKIIIITQTDAGKIQKGVFSVQGIQTNEFQYRMNFPKDVEARWSPPSGKVNERLMVRQGNRFNLYSTTKTQPLLTYNAPVDKGIYEYVSLADWDYSKYPYLVTKYVSDGIMASDYEVRVLNLFTKKITVIDRLPIDTGFKVSGNDKLELWNSYIYQDVQPANAPHPDPTKPQAFYSVHSLASGAEISNYSSVFKQSFGQTSGWKTQIAGKYVCVQDLSTGLWNLYENNGSTVAMAQAGLGKGTWKFLGYNISERVCYFIVMEEGDPAPIIKSIKIK</sequence>
<reference evidence="2 3" key="1">
    <citation type="submission" date="2017-06" db="EMBL/GenBank/DDBJ databases">
        <title>Complete genome sequence of Paenibacillus donghaensis KCTC 13049T isolated from East Sea sediment, South Korea.</title>
        <authorList>
            <person name="Jung B.K."/>
            <person name="Hong S.-J."/>
            <person name="Shin J.-H."/>
        </authorList>
    </citation>
    <scope>NUCLEOTIDE SEQUENCE [LARGE SCALE GENOMIC DNA]</scope>
    <source>
        <strain evidence="2 3">KCTC 13049</strain>
    </source>
</reference>
<evidence type="ECO:0000313" key="3">
    <source>
        <dbReference type="Proteomes" id="UP000249890"/>
    </source>
</evidence>
<dbReference type="AlphaFoldDB" id="A0A2Z2KG03"/>